<evidence type="ECO:0000313" key="2">
    <source>
        <dbReference type="EMBL" id="KAG9228356.1"/>
    </source>
</evidence>
<name>A0A9P7Y7V7_9HELO</name>
<sequence length="202" mass="23520">MWEYMSFCGSGRRKLSYLLAILTGRSIGAPLPSVRGMQEEIGKHFLLQFLKFLLSLLESGRGHQSSFIFCNLRCKGLMLLLSISRHPFQFLLLKSLSIQKHSDLIIRGCSHFYVGVLSCILNFFLGSWSAWLKRFWYMLLVIIPLRRNRGTLHFHQFRIIMKRTIKLPALEKLGVPYLVWALGLAFNQQRGMIKTFLFPRHT</sequence>
<reference evidence="2" key="1">
    <citation type="journal article" date="2021" name="IMA Fungus">
        <title>Genomic characterization of three marine fungi, including Emericellopsis atlantica sp. nov. with signatures of a generalist lifestyle and marine biomass degradation.</title>
        <authorList>
            <person name="Hagestad O.C."/>
            <person name="Hou L."/>
            <person name="Andersen J.H."/>
            <person name="Hansen E.H."/>
            <person name="Altermark B."/>
            <person name="Li C."/>
            <person name="Kuhnert E."/>
            <person name="Cox R.J."/>
            <person name="Crous P.W."/>
            <person name="Spatafora J.W."/>
            <person name="Lail K."/>
            <person name="Amirebrahimi M."/>
            <person name="Lipzen A."/>
            <person name="Pangilinan J."/>
            <person name="Andreopoulos W."/>
            <person name="Hayes R.D."/>
            <person name="Ng V."/>
            <person name="Grigoriev I.V."/>
            <person name="Jackson S.A."/>
            <person name="Sutton T.D.S."/>
            <person name="Dobson A.D.W."/>
            <person name="Rama T."/>
        </authorList>
    </citation>
    <scope>NUCLEOTIDE SEQUENCE</scope>
    <source>
        <strain evidence="2">TRa018bII</strain>
    </source>
</reference>
<evidence type="ECO:0000313" key="3">
    <source>
        <dbReference type="Proteomes" id="UP000824998"/>
    </source>
</evidence>
<keyword evidence="1" id="KW-1133">Transmembrane helix</keyword>
<protein>
    <submittedName>
        <fullName evidence="2">Uncharacterized protein</fullName>
    </submittedName>
</protein>
<comment type="caution">
    <text evidence="2">The sequence shown here is derived from an EMBL/GenBank/DDBJ whole genome shotgun (WGS) entry which is preliminary data.</text>
</comment>
<dbReference type="EMBL" id="MU251964">
    <property type="protein sequence ID" value="KAG9228356.1"/>
    <property type="molecule type" value="Genomic_DNA"/>
</dbReference>
<evidence type="ECO:0000256" key="1">
    <source>
        <dbReference type="SAM" id="Phobius"/>
    </source>
</evidence>
<feature type="transmembrane region" description="Helical" evidence="1">
    <location>
        <begin position="104"/>
        <end position="125"/>
    </location>
</feature>
<proteinExistence type="predicted"/>
<dbReference type="Proteomes" id="UP000824998">
    <property type="component" value="Unassembled WGS sequence"/>
</dbReference>
<gene>
    <name evidence="2" type="ORF">BJ875DRAFT_247722</name>
</gene>
<keyword evidence="1" id="KW-0812">Transmembrane</keyword>
<keyword evidence="1" id="KW-0472">Membrane</keyword>
<organism evidence="2 3">
    <name type="scientific">Amylocarpus encephaloides</name>
    <dbReference type="NCBI Taxonomy" id="45428"/>
    <lineage>
        <taxon>Eukaryota</taxon>
        <taxon>Fungi</taxon>
        <taxon>Dikarya</taxon>
        <taxon>Ascomycota</taxon>
        <taxon>Pezizomycotina</taxon>
        <taxon>Leotiomycetes</taxon>
        <taxon>Helotiales</taxon>
        <taxon>Helotiales incertae sedis</taxon>
        <taxon>Amylocarpus</taxon>
    </lineage>
</organism>
<dbReference type="AlphaFoldDB" id="A0A9P7Y7V7"/>
<accession>A0A9P7Y7V7</accession>
<keyword evidence="3" id="KW-1185">Reference proteome</keyword>